<evidence type="ECO:0000313" key="2">
    <source>
        <dbReference type="EMBL" id="EMI20266.1"/>
    </source>
</evidence>
<proteinExistence type="predicted"/>
<accession>M5RM43</accession>
<organism evidence="2 3">
    <name type="scientific">Rhodopirellula maiorica SM1</name>
    <dbReference type="NCBI Taxonomy" id="1265738"/>
    <lineage>
        <taxon>Bacteria</taxon>
        <taxon>Pseudomonadati</taxon>
        <taxon>Planctomycetota</taxon>
        <taxon>Planctomycetia</taxon>
        <taxon>Pirellulales</taxon>
        <taxon>Pirellulaceae</taxon>
        <taxon>Novipirellula</taxon>
    </lineage>
</organism>
<name>M5RM43_9BACT</name>
<keyword evidence="1" id="KW-1133">Transmembrane helix</keyword>
<reference evidence="2 3" key="1">
    <citation type="journal article" date="2013" name="Mar. Genomics">
        <title>Expression of sulfatases in Rhodopirellula baltica and the diversity of sulfatases in the genus Rhodopirellula.</title>
        <authorList>
            <person name="Wegner C.E."/>
            <person name="Richter-Heitmann T."/>
            <person name="Klindworth A."/>
            <person name="Klockow C."/>
            <person name="Richter M."/>
            <person name="Achstetter T."/>
            <person name="Glockner F.O."/>
            <person name="Harder J."/>
        </authorList>
    </citation>
    <scope>NUCLEOTIDE SEQUENCE [LARGE SCALE GENOMIC DNA]</scope>
    <source>
        <strain evidence="2 3">SM1</strain>
    </source>
</reference>
<evidence type="ECO:0000256" key="1">
    <source>
        <dbReference type="SAM" id="Phobius"/>
    </source>
</evidence>
<feature type="transmembrane region" description="Helical" evidence="1">
    <location>
        <begin position="20"/>
        <end position="37"/>
    </location>
</feature>
<keyword evidence="1" id="KW-0812">Transmembrane</keyword>
<keyword evidence="3" id="KW-1185">Reference proteome</keyword>
<keyword evidence="1" id="KW-0472">Membrane</keyword>
<dbReference type="Proteomes" id="UP000011991">
    <property type="component" value="Unassembled WGS sequence"/>
</dbReference>
<dbReference type="EMBL" id="ANOG01000394">
    <property type="protein sequence ID" value="EMI20266.1"/>
    <property type="molecule type" value="Genomic_DNA"/>
</dbReference>
<evidence type="ECO:0000313" key="3">
    <source>
        <dbReference type="Proteomes" id="UP000011991"/>
    </source>
</evidence>
<gene>
    <name evidence="2" type="ORF">RMSM_02805</name>
</gene>
<protein>
    <submittedName>
        <fullName evidence="2">Uncharacterized protein</fullName>
    </submittedName>
</protein>
<dbReference type="AlphaFoldDB" id="M5RM43"/>
<comment type="caution">
    <text evidence="2">The sequence shown here is derived from an EMBL/GenBank/DDBJ whole genome shotgun (WGS) entry which is preliminary data.</text>
</comment>
<sequence length="48" mass="5393">MYSADSYPAMALKFKAKMPATTIEMIKAILPAFLVVIKKLEREMGESK</sequence>
<dbReference type="PATRIC" id="fig|1265738.3.peg.2813"/>